<accession>A0A0F6U744</accession>
<dbReference type="HOGENOM" id="CLU_3345946_0_0_3"/>
<sequence length="37" mass="4142">MKINLVGCEFRTLFVFRGVGVLDQLSVISQKKKESGN</sequence>
<protein>
    <submittedName>
        <fullName evidence="1">Uncharacterized protein</fullName>
    </submittedName>
</protein>
<evidence type="ECO:0000313" key="1">
    <source>
        <dbReference type="EMBL" id="AKE65786.1"/>
    </source>
</evidence>
<dbReference type="PATRIC" id="fig|1641812.3.peg.3558"/>
<organism evidence="1 2">
    <name type="scientific">Microcystis aeruginosa NIES-2549</name>
    <dbReference type="NCBI Taxonomy" id="1641812"/>
    <lineage>
        <taxon>Bacteria</taxon>
        <taxon>Bacillati</taxon>
        <taxon>Cyanobacteriota</taxon>
        <taxon>Cyanophyceae</taxon>
        <taxon>Oscillatoriophycideae</taxon>
        <taxon>Chroococcales</taxon>
        <taxon>Microcystaceae</taxon>
        <taxon>Microcystis</taxon>
    </lineage>
</organism>
<dbReference type="Proteomes" id="UP000034103">
    <property type="component" value="Chromosome"/>
</dbReference>
<gene>
    <name evidence="1" type="ORF">MYAER_3448</name>
</gene>
<name>A0A0F6U744_MICAE</name>
<proteinExistence type="predicted"/>
<dbReference type="AlphaFoldDB" id="A0A0F6U744"/>
<evidence type="ECO:0000313" key="2">
    <source>
        <dbReference type="Proteomes" id="UP000034103"/>
    </source>
</evidence>
<dbReference type="EMBL" id="CP011304">
    <property type="protein sequence ID" value="AKE65786.1"/>
    <property type="molecule type" value="Genomic_DNA"/>
</dbReference>
<reference evidence="1 2" key="1">
    <citation type="journal article" date="2015" name="Genome Announc.">
        <title>Complete Genome Sequence of Microcystis aeruginosa NIES-2549, a Bloom-Forming Cyanobacterium from Lake Kasumigaura, Japan.</title>
        <authorList>
            <person name="Yamaguchi H."/>
            <person name="Suzuki S."/>
            <person name="Tanabe Y."/>
            <person name="Osana Y."/>
            <person name="Shimura Y."/>
            <person name="Ishida K."/>
            <person name="Kawachi M."/>
        </authorList>
    </citation>
    <scope>NUCLEOTIDE SEQUENCE [LARGE SCALE GENOMIC DNA]</scope>
    <source>
        <strain evidence="1 2">NIES-2549</strain>
    </source>
</reference>